<dbReference type="Gene3D" id="1.20.1440.80">
    <property type="entry name" value="Gap junction channel protein cysteine-rich domain"/>
    <property type="match status" value="2"/>
</dbReference>
<proteinExistence type="inferred from homology"/>
<dbReference type="Pfam" id="PF00029">
    <property type="entry name" value="Connexin"/>
    <property type="match status" value="2"/>
</dbReference>
<dbReference type="InterPro" id="IPR017990">
    <property type="entry name" value="Connexin_CS"/>
</dbReference>
<dbReference type="InterPro" id="IPR009057">
    <property type="entry name" value="Homeodomain-like_sf"/>
</dbReference>
<keyword evidence="10 13" id="KW-0472">Membrane</keyword>
<feature type="transmembrane region" description="Helical" evidence="13">
    <location>
        <begin position="398"/>
        <end position="420"/>
    </location>
</feature>
<organism evidence="15 16">
    <name type="scientific">Ranitomeya imitator</name>
    <name type="common">mimic poison frog</name>
    <dbReference type="NCBI Taxonomy" id="111125"/>
    <lineage>
        <taxon>Eukaryota</taxon>
        <taxon>Metazoa</taxon>
        <taxon>Chordata</taxon>
        <taxon>Craniata</taxon>
        <taxon>Vertebrata</taxon>
        <taxon>Euteleostomi</taxon>
        <taxon>Amphibia</taxon>
        <taxon>Batrachia</taxon>
        <taxon>Anura</taxon>
        <taxon>Neobatrachia</taxon>
        <taxon>Hyloidea</taxon>
        <taxon>Dendrobatidae</taxon>
        <taxon>Dendrobatinae</taxon>
        <taxon>Ranitomeya</taxon>
    </lineage>
</organism>
<dbReference type="InterPro" id="IPR000500">
    <property type="entry name" value="Connexin"/>
</dbReference>
<sequence>MRRTLQPTQVAQVVQLVQDGTSMRAVARRFAVSVSVVSRGWRRYQETGQYTRRCGGGCRRATTQQQDRYFNICARRNRRSTARALQNDLQQATNVHVSAQTDNDRPHVAGVCQQFLQHEGIEAMDWPAHSSDLNPIEHIWDVMSHFIHQRHVAPQTVQELADALVQIPDWIEVWTLTWPFYHLDKIICEPFHCRFCFMFGIIVLLEDKSPSQSQDPYAAAILDPGLQGEGGGHLHSVASPREGEKPPVEPGLRCTAMGEWTILERLLEAAVQQHSTMIGRILLTVVVIFRILIVAIVGETVYDDEQTMFVCNTLQPGLLKQRERRYSTVFLTLDRDQDTVKREDSKKIKNTLVNGVLQNTENSTKEAEPDCLEIKEIPNPSIRTTKSKMRRQEGISRFYIIQVVFRNALEIGFLVGQYFLYGFNVPSQYECDRYPCIKEVECYVSRPTEKTVFLVFMFAVSGLCVILNLAELNHLGWRKIKMAVRGVYRPKENPFMKSETKTCPGWVCQILAGLNLKNTGFK</sequence>
<evidence type="ECO:0000256" key="13">
    <source>
        <dbReference type="SAM" id="Phobius"/>
    </source>
</evidence>
<dbReference type="PRINTS" id="PR00206">
    <property type="entry name" value="CONNEXIN"/>
</dbReference>
<evidence type="ECO:0000256" key="6">
    <source>
        <dbReference type="ARBA" id="ARBA00022692"/>
    </source>
</evidence>
<feature type="non-terminal residue" evidence="15">
    <location>
        <position position="522"/>
    </location>
</feature>
<keyword evidence="9 13" id="KW-1133">Transmembrane helix</keyword>
<dbReference type="InterPro" id="IPR019570">
    <property type="entry name" value="Connexin_CCC"/>
</dbReference>
<dbReference type="SMART" id="SM01089">
    <property type="entry name" value="Connexin_CCC"/>
    <property type="match status" value="1"/>
</dbReference>
<evidence type="ECO:0000256" key="2">
    <source>
        <dbReference type="ARBA" id="ARBA00004610"/>
    </source>
</evidence>
<dbReference type="PROSITE" id="PS00408">
    <property type="entry name" value="CONNEXINS_2"/>
    <property type="match status" value="1"/>
</dbReference>
<evidence type="ECO:0000256" key="10">
    <source>
        <dbReference type="ARBA" id="ARBA00023136"/>
    </source>
</evidence>
<name>A0ABN9KUL2_9NEOB</name>
<dbReference type="PANTHER" id="PTHR11984">
    <property type="entry name" value="CONNEXIN"/>
    <property type="match status" value="1"/>
</dbReference>
<gene>
    <name evidence="15" type="ORF">RIMI_LOCUS2331406</name>
</gene>
<dbReference type="Pfam" id="PF13358">
    <property type="entry name" value="DDE_3"/>
    <property type="match status" value="1"/>
</dbReference>
<reference evidence="15" key="1">
    <citation type="submission" date="2023-07" db="EMBL/GenBank/DDBJ databases">
        <authorList>
            <person name="Stuckert A."/>
        </authorList>
    </citation>
    <scope>NUCLEOTIDE SEQUENCE</scope>
</reference>
<comment type="function">
    <text evidence="1 12">One gap junction consists of a cluster of closely packed pairs of transmembrane channels, the connexons, through which materials of low MW diffuse from one cell to a neighboring cell.</text>
</comment>
<evidence type="ECO:0000256" key="5">
    <source>
        <dbReference type="ARBA" id="ARBA00022475"/>
    </source>
</evidence>
<dbReference type="InterPro" id="IPR038359">
    <property type="entry name" value="Connexin_N_sf"/>
</dbReference>
<dbReference type="InterPro" id="IPR036397">
    <property type="entry name" value="RNaseH_sf"/>
</dbReference>
<comment type="subcellular location">
    <subcellularLocation>
        <location evidence="2">Cell junction</location>
        <location evidence="2">Gap junction</location>
    </subcellularLocation>
    <subcellularLocation>
        <location evidence="3 12">Cell membrane</location>
        <topology evidence="3 12">Multi-pass membrane protein</topology>
    </subcellularLocation>
</comment>
<evidence type="ECO:0000256" key="7">
    <source>
        <dbReference type="ARBA" id="ARBA00022868"/>
    </source>
</evidence>
<comment type="similarity">
    <text evidence="11">Belongs to the connexin family. Delta-type subfamily.</text>
</comment>
<evidence type="ECO:0000313" key="16">
    <source>
        <dbReference type="Proteomes" id="UP001176940"/>
    </source>
</evidence>
<evidence type="ECO:0000256" key="4">
    <source>
        <dbReference type="ARBA" id="ARBA00011455"/>
    </source>
</evidence>
<keyword evidence="16" id="KW-1185">Reference proteome</keyword>
<dbReference type="InterPro" id="IPR038717">
    <property type="entry name" value="Tc1-like_DDE_dom"/>
</dbReference>
<dbReference type="PANTHER" id="PTHR11984:SF32">
    <property type="entry name" value="GAP JUNCTION DELTA-2 PROTEIN"/>
    <property type="match status" value="1"/>
</dbReference>
<evidence type="ECO:0000259" key="14">
    <source>
        <dbReference type="SMART" id="SM01089"/>
    </source>
</evidence>
<comment type="subunit">
    <text evidence="4 12">A connexon is composed of a hexamer of connexins.</text>
</comment>
<evidence type="ECO:0000256" key="1">
    <source>
        <dbReference type="ARBA" id="ARBA00003922"/>
    </source>
</evidence>
<evidence type="ECO:0000256" key="12">
    <source>
        <dbReference type="RuleBase" id="RU000630"/>
    </source>
</evidence>
<keyword evidence="5" id="KW-1003">Cell membrane</keyword>
<dbReference type="Gene3D" id="3.30.420.10">
    <property type="entry name" value="Ribonuclease H-like superfamily/Ribonuclease H"/>
    <property type="match status" value="1"/>
</dbReference>
<evidence type="ECO:0000313" key="15">
    <source>
        <dbReference type="EMBL" id="CAJ0924686.1"/>
    </source>
</evidence>
<dbReference type="Proteomes" id="UP001176940">
    <property type="component" value="Unassembled WGS sequence"/>
</dbReference>
<accession>A0ABN9KUL2</accession>
<dbReference type="InterPro" id="IPR013092">
    <property type="entry name" value="Connexin_N"/>
</dbReference>
<keyword evidence="8" id="KW-0965">Cell junction</keyword>
<evidence type="ECO:0000256" key="9">
    <source>
        <dbReference type="ARBA" id="ARBA00022989"/>
    </source>
</evidence>
<protein>
    <recommendedName>
        <fullName evidence="12">Gap junction protein</fullName>
    </recommendedName>
</protein>
<evidence type="ECO:0000256" key="8">
    <source>
        <dbReference type="ARBA" id="ARBA00022949"/>
    </source>
</evidence>
<keyword evidence="6 12" id="KW-0812">Transmembrane</keyword>
<evidence type="ECO:0000256" key="3">
    <source>
        <dbReference type="ARBA" id="ARBA00004651"/>
    </source>
</evidence>
<evidence type="ECO:0000256" key="11">
    <source>
        <dbReference type="ARBA" id="ARBA00038389"/>
    </source>
</evidence>
<dbReference type="EMBL" id="CAUEEQ010003228">
    <property type="protein sequence ID" value="CAJ0924686.1"/>
    <property type="molecule type" value="Genomic_DNA"/>
</dbReference>
<feature type="domain" description="Connexin cysteine-rich" evidence="14">
    <location>
        <begin position="409"/>
        <end position="475"/>
    </location>
</feature>
<keyword evidence="7 12" id="KW-0303">Gap junction</keyword>
<feature type="transmembrane region" description="Helical" evidence="13">
    <location>
        <begin position="277"/>
        <end position="298"/>
    </location>
</feature>
<comment type="caution">
    <text evidence="15">The sequence shown here is derived from an EMBL/GenBank/DDBJ whole genome shotgun (WGS) entry which is preliminary data.</text>
</comment>
<dbReference type="SUPFAM" id="SSF46689">
    <property type="entry name" value="Homeodomain-like"/>
    <property type="match status" value="1"/>
</dbReference>
<feature type="transmembrane region" description="Helical" evidence="13">
    <location>
        <begin position="453"/>
        <end position="472"/>
    </location>
</feature>